<dbReference type="GO" id="GO:0006950">
    <property type="term" value="P:response to stress"/>
    <property type="evidence" value="ECO:0007669"/>
    <property type="project" value="UniProtKB-ARBA"/>
</dbReference>
<feature type="compositionally biased region" description="Polar residues" evidence="4">
    <location>
        <begin position="99"/>
        <end position="114"/>
    </location>
</feature>
<reference evidence="6 7" key="1">
    <citation type="journal article" date="2014" name="PLoS ONE">
        <title>Global Analysis of Gene Expression Profiles in Physic Nut (Jatropha curcas L.) Seedlings Exposed to Salt Stress.</title>
        <authorList>
            <person name="Zhang L."/>
            <person name="Zhang C."/>
            <person name="Wu P."/>
            <person name="Chen Y."/>
            <person name="Li M."/>
            <person name="Jiang H."/>
            <person name="Wu G."/>
        </authorList>
    </citation>
    <scope>NUCLEOTIDE SEQUENCE [LARGE SCALE GENOMIC DNA]</scope>
    <source>
        <strain evidence="7">cv. GZQX0401</strain>
        <tissue evidence="6">Young leaves</tissue>
    </source>
</reference>
<feature type="repeat" description="TPR" evidence="3">
    <location>
        <begin position="227"/>
        <end position="260"/>
    </location>
</feature>
<dbReference type="Pfam" id="PF00515">
    <property type="entry name" value="TPR_1"/>
    <property type="match status" value="1"/>
</dbReference>
<dbReference type="PANTHER" id="PTHR46050:SF29">
    <property type="entry name" value="TPR REPEAT-CONTAINING THIOREDOXIN TTL4"/>
    <property type="match status" value="1"/>
</dbReference>
<name>A0A067L7A8_JATCU</name>
<dbReference type="InterPro" id="IPR044534">
    <property type="entry name" value="TTL1-4"/>
</dbReference>
<feature type="region of interest" description="Disordered" evidence="4">
    <location>
        <begin position="1"/>
        <end position="25"/>
    </location>
</feature>
<dbReference type="Pfam" id="PF13414">
    <property type="entry name" value="TPR_11"/>
    <property type="match status" value="1"/>
</dbReference>
<evidence type="ECO:0000256" key="2">
    <source>
        <dbReference type="ARBA" id="ARBA00022803"/>
    </source>
</evidence>
<evidence type="ECO:0000256" key="4">
    <source>
        <dbReference type="SAM" id="MobiDB-lite"/>
    </source>
</evidence>
<dbReference type="Gene3D" id="3.40.30.10">
    <property type="entry name" value="Glutaredoxin"/>
    <property type="match status" value="1"/>
</dbReference>
<dbReference type="GO" id="GO:0005737">
    <property type="term" value="C:cytoplasm"/>
    <property type="evidence" value="ECO:0007669"/>
    <property type="project" value="TreeGrafter"/>
</dbReference>
<protein>
    <recommendedName>
        <fullName evidence="5">Thioredoxin domain-containing protein</fullName>
    </recommendedName>
</protein>
<accession>A0A067L7A8</accession>
<keyword evidence="7" id="KW-1185">Reference proteome</keyword>
<keyword evidence="2 3" id="KW-0802">TPR repeat</keyword>
<feature type="region of interest" description="Disordered" evidence="4">
    <location>
        <begin position="56"/>
        <end position="123"/>
    </location>
</feature>
<dbReference type="InterPro" id="IPR019734">
    <property type="entry name" value="TPR_rpt"/>
</dbReference>
<evidence type="ECO:0000313" key="6">
    <source>
        <dbReference type="EMBL" id="KDP39989.1"/>
    </source>
</evidence>
<gene>
    <name evidence="6" type="ORF">JCGZ_04221</name>
</gene>
<proteinExistence type="predicted"/>
<evidence type="ECO:0000313" key="7">
    <source>
        <dbReference type="Proteomes" id="UP000027138"/>
    </source>
</evidence>
<dbReference type="SUPFAM" id="SSF48452">
    <property type="entry name" value="TPR-like"/>
    <property type="match status" value="2"/>
</dbReference>
<dbReference type="PANTHER" id="PTHR46050">
    <property type="entry name" value="TPR REPEAT-CONTAINING THIOREDOXIN"/>
    <property type="match status" value="1"/>
</dbReference>
<dbReference type="FunFam" id="3.40.30.10:FF:000211">
    <property type="entry name" value="TPR repeat-containing thioredoxin TTL4"/>
    <property type="match status" value="1"/>
</dbReference>
<dbReference type="STRING" id="180498.A0A067L7A8"/>
<dbReference type="SMART" id="SM00028">
    <property type="entry name" value="TPR"/>
    <property type="match status" value="6"/>
</dbReference>
<feature type="compositionally biased region" description="Low complexity" evidence="4">
    <location>
        <begin position="56"/>
        <end position="81"/>
    </location>
</feature>
<evidence type="ECO:0000256" key="3">
    <source>
        <dbReference type="PROSITE-ProRule" id="PRU00339"/>
    </source>
</evidence>
<dbReference type="EMBL" id="KK914335">
    <property type="protein sequence ID" value="KDP39989.1"/>
    <property type="molecule type" value="Genomic_DNA"/>
</dbReference>
<dbReference type="InterPro" id="IPR013766">
    <property type="entry name" value="Thioredoxin_domain"/>
</dbReference>
<evidence type="ECO:0000256" key="1">
    <source>
        <dbReference type="ARBA" id="ARBA00022737"/>
    </source>
</evidence>
<dbReference type="InterPro" id="IPR011990">
    <property type="entry name" value="TPR-like_helical_dom_sf"/>
</dbReference>
<feature type="region of interest" description="Disordered" evidence="4">
    <location>
        <begin position="209"/>
        <end position="231"/>
    </location>
</feature>
<dbReference type="CDD" id="cd02947">
    <property type="entry name" value="TRX_family"/>
    <property type="match status" value="1"/>
</dbReference>
<feature type="domain" description="Thioredoxin" evidence="5">
    <location>
        <begin position="600"/>
        <end position="682"/>
    </location>
</feature>
<dbReference type="PROSITE" id="PS50005">
    <property type="entry name" value="TPR"/>
    <property type="match status" value="1"/>
</dbReference>
<dbReference type="SUPFAM" id="SSF52833">
    <property type="entry name" value="Thioredoxin-like"/>
    <property type="match status" value="1"/>
</dbReference>
<keyword evidence="1" id="KW-0677">Repeat</keyword>
<evidence type="ECO:0000259" key="5">
    <source>
        <dbReference type="Pfam" id="PF00085"/>
    </source>
</evidence>
<dbReference type="AlphaFoldDB" id="A0A067L7A8"/>
<sequence>MSQYSKVASQEAINESLTNRFRDSVTCDNTNKLDFKELDLGSPVSPLTIRASVNNATSTTGTSSSSSNSSGSFSNSGNSNSCTQLAKKPENHSGELSGLSETSPARQSNSSGRNSKPGHRRSISAGVPLIYSGSSFGPYSNGSNFGNNGATSVSTTSGFGSNFLPSGNICPSGKILKTGLTSRLANKADTHTLGMGTANYGHGSIMRGGNGSAGSAKPGSGAGSGDPEELKKAGNEMYKRGNFVEALALYDKAISLAPENAAYRSNRAAALTAMGRLGEAVRECEEAVKLEPGFVRAHQRLASLYLRLGQAENARRHLFFNGQQPGPTELLKLQSLEKHLNRCTDARKICDWRGALRETDAALTIGVDSSPQLIACKAEAFLKLHQLDDADSTISNIPKLEYYPPHTKFFGMAAEAYVLYVQAQIEMAFGRFENAVSVAEKAGLIDYSNIDIAMVLTNVKMVARARKRGNDLFSSGKYAEASSAYGEGLRYDAGNPVLYCNRAVCWSKLGLWEKSIEDCNQALRIQPNYTKALFRRAASNAKLERWAEAVKDYEALRKELPGDNEVLESVHRARIALAKSCGEVHNTKFGEVEDVSSLDKFKALISSPGVKIVHFKAASDELSEDISPFINMLCVRYPSIHFLKVDVEESLAVAKAESIKTIPTFQIYKNGDKVKEITRPTHQYLEDTVRGYSL</sequence>
<dbReference type="Pfam" id="PF00085">
    <property type="entry name" value="Thioredoxin"/>
    <property type="match status" value="1"/>
</dbReference>
<dbReference type="InterPro" id="IPR036249">
    <property type="entry name" value="Thioredoxin-like_sf"/>
</dbReference>
<organism evidence="6 7">
    <name type="scientific">Jatropha curcas</name>
    <name type="common">Barbados nut</name>
    <dbReference type="NCBI Taxonomy" id="180498"/>
    <lineage>
        <taxon>Eukaryota</taxon>
        <taxon>Viridiplantae</taxon>
        <taxon>Streptophyta</taxon>
        <taxon>Embryophyta</taxon>
        <taxon>Tracheophyta</taxon>
        <taxon>Spermatophyta</taxon>
        <taxon>Magnoliopsida</taxon>
        <taxon>eudicotyledons</taxon>
        <taxon>Gunneridae</taxon>
        <taxon>Pentapetalae</taxon>
        <taxon>rosids</taxon>
        <taxon>fabids</taxon>
        <taxon>Malpighiales</taxon>
        <taxon>Euphorbiaceae</taxon>
        <taxon>Crotonoideae</taxon>
        <taxon>Jatropheae</taxon>
        <taxon>Jatropha</taxon>
    </lineage>
</organism>
<dbReference type="Proteomes" id="UP000027138">
    <property type="component" value="Unassembled WGS sequence"/>
</dbReference>
<dbReference type="Gene3D" id="1.25.40.10">
    <property type="entry name" value="Tetratricopeptide repeat domain"/>
    <property type="match status" value="1"/>
</dbReference>
<dbReference type="OrthoDB" id="2121326at2759"/>
<feature type="compositionally biased region" description="Polar residues" evidence="4">
    <location>
        <begin position="1"/>
        <end position="19"/>
    </location>
</feature>